<proteinExistence type="predicted"/>
<evidence type="ECO:0000256" key="3">
    <source>
        <dbReference type="ARBA" id="ARBA00023163"/>
    </source>
</evidence>
<dbReference type="InterPro" id="IPR005471">
    <property type="entry name" value="Tscrpt_reg_IclR_N"/>
</dbReference>
<name>A0ABM8QZ95_9BURK</name>
<dbReference type="Pfam" id="PF09339">
    <property type="entry name" value="HTH_IclR"/>
    <property type="match status" value="1"/>
</dbReference>
<reference evidence="6 7" key="1">
    <citation type="submission" date="2021-02" db="EMBL/GenBank/DDBJ databases">
        <authorList>
            <person name="Vanwijnsberghe S."/>
        </authorList>
    </citation>
    <scope>NUCLEOTIDE SEQUENCE [LARGE SCALE GENOMIC DNA]</scope>
    <source>
        <strain evidence="6 7">R-69776</strain>
    </source>
</reference>
<dbReference type="InterPro" id="IPR050707">
    <property type="entry name" value="HTH_MetabolicPath_Reg"/>
</dbReference>
<dbReference type="Gene3D" id="1.10.10.10">
    <property type="entry name" value="Winged helix-like DNA-binding domain superfamily/Winged helix DNA-binding domain"/>
    <property type="match status" value="1"/>
</dbReference>
<accession>A0ABM8QZ95</accession>
<dbReference type="InterPro" id="IPR036388">
    <property type="entry name" value="WH-like_DNA-bd_sf"/>
</dbReference>
<keyword evidence="2" id="KW-0238">DNA-binding</keyword>
<dbReference type="SUPFAM" id="SSF55781">
    <property type="entry name" value="GAF domain-like"/>
    <property type="match status" value="1"/>
</dbReference>
<feature type="domain" description="HTH iclR-type" evidence="4">
    <location>
        <begin position="23"/>
        <end position="85"/>
    </location>
</feature>
<organism evidence="6 7">
    <name type="scientific">Paraburkholderia nemoris</name>
    <dbReference type="NCBI Taxonomy" id="2793076"/>
    <lineage>
        <taxon>Bacteria</taxon>
        <taxon>Pseudomonadati</taxon>
        <taxon>Pseudomonadota</taxon>
        <taxon>Betaproteobacteria</taxon>
        <taxon>Burkholderiales</taxon>
        <taxon>Burkholderiaceae</taxon>
        <taxon>Paraburkholderia</taxon>
    </lineage>
</organism>
<dbReference type="PROSITE" id="PS51078">
    <property type="entry name" value="ICLR_ED"/>
    <property type="match status" value="1"/>
</dbReference>
<dbReference type="InterPro" id="IPR014757">
    <property type="entry name" value="Tscrpt_reg_IclR_C"/>
</dbReference>
<evidence type="ECO:0000313" key="7">
    <source>
        <dbReference type="Proteomes" id="UP000673821"/>
    </source>
</evidence>
<dbReference type="InterPro" id="IPR036390">
    <property type="entry name" value="WH_DNA-bd_sf"/>
</dbReference>
<dbReference type="RefSeq" id="WP_200658276.1">
    <property type="nucleotide sequence ID" value="NZ_CAJNBH010000004.1"/>
</dbReference>
<dbReference type="Proteomes" id="UP000673821">
    <property type="component" value="Unassembled WGS sequence"/>
</dbReference>
<dbReference type="PANTHER" id="PTHR30136:SF24">
    <property type="entry name" value="HTH-TYPE TRANSCRIPTIONAL REPRESSOR ALLR"/>
    <property type="match status" value="1"/>
</dbReference>
<comment type="caution">
    <text evidence="6">The sequence shown here is derived from an EMBL/GenBank/DDBJ whole genome shotgun (WGS) entry which is preliminary data.</text>
</comment>
<sequence>MVVIRKAAQNDEKKTAGPRVRPVPAVTRSIAILRLLGNSAAPLGVKAIADELQLVPSTCLHILRVLVDEELVKIDASTKRYSVGAGMLSLARSALKSGGFSDLVQPYLDDLASRYGVTAMGVEPSGLKHMVVKALSVSELPVSLHVELGSRFPALISATGRCVAAFGDYTPAELKSGFESLRWQNPPTFEAWMKEVDTTRTHGYGIDRGNYIAGVTVVGTPVLDSKQRMVFGLAAVGLMSQLSATQVSALANDLSKASTELASTVVSVR</sequence>
<keyword evidence="3" id="KW-0804">Transcription</keyword>
<keyword evidence="7" id="KW-1185">Reference proteome</keyword>
<evidence type="ECO:0000259" key="4">
    <source>
        <dbReference type="PROSITE" id="PS51077"/>
    </source>
</evidence>
<keyword evidence="1" id="KW-0805">Transcription regulation</keyword>
<dbReference type="EMBL" id="CAJNBH010000004">
    <property type="protein sequence ID" value="CAE6724108.1"/>
    <property type="molecule type" value="Genomic_DNA"/>
</dbReference>
<feature type="domain" description="IclR-ED" evidence="5">
    <location>
        <begin position="86"/>
        <end position="267"/>
    </location>
</feature>
<dbReference type="PANTHER" id="PTHR30136">
    <property type="entry name" value="HELIX-TURN-HELIX TRANSCRIPTIONAL REGULATOR, ICLR FAMILY"/>
    <property type="match status" value="1"/>
</dbReference>
<dbReference type="Pfam" id="PF01614">
    <property type="entry name" value="IclR_C"/>
    <property type="match status" value="1"/>
</dbReference>
<evidence type="ECO:0000256" key="2">
    <source>
        <dbReference type="ARBA" id="ARBA00023125"/>
    </source>
</evidence>
<gene>
    <name evidence="6" type="primary">gylR_1</name>
    <name evidence="6" type="ORF">R69776_01674</name>
</gene>
<dbReference type="SMART" id="SM00346">
    <property type="entry name" value="HTH_ICLR"/>
    <property type="match status" value="1"/>
</dbReference>
<dbReference type="SUPFAM" id="SSF46785">
    <property type="entry name" value="Winged helix' DNA-binding domain"/>
    <property type="match status" value="1"/>
</dbReference>
<dbReference type="CDD" id="cd00090">
    <property type="entry name" value="HTH_ARSR"/>
    <property type="match status" value="1"/>
</dbReference>
<evidence type="ECO:0000259" key="5">
    <source>
        <dbReference type="PROSITE" id="PS51078"/>
    </source>
</evidence>
<dbReference type="InterPro" id="IPR029016">
    <property type="entry name" value="GAF-like_dom_sf"/>
</dbReference>
<dbReference type="Gene3D" id="3.30.450.40">
    <property type="match status" value="1"/>
</dbReference>
<dbReference type="InterPro" id="IPR011991">
    <property type="entry name" value="ArsR-like_HTH"/>
</dbReference>
<dbReference type="PROSITE" id="PS51077">
    <property type="entry name" value="HTH_ICLR"/>
    <property type="match status" value="1"/>
</dbReference>
<evidence type="ECO:0000256" key="1">
    <source>
        <dbReference type="ARBA" id="ARBA00023015"/>
    </source>
</evidence>
<protein>
    <submittedName>
        <fullName evidence="6">Glycerol operon regulatory protein</fullName>
    </submittedName>
</protein>
<evidence type="ECO:0000313" key="6">
    <source>
        <dbReference type="EMBL" id="CAE6724108.1"/>
    </source>
</evidence>